<comment type="catalytic activity">
    <reaction evidence="1">
        <text>adenosine(2030) in 23S rRNA + S-adenosyl-L-methionine = N(6)-methyladenosine(2030) in 23S rRNA + S-adenosyl-L-homocysteine + H(+)</text>
        <dbReference type="Rhea" id="RHEA:43736"/>
        <dbReference type="Rhea" id="RHEA-COMP:10668"/>
        <dbReference type="Rhea" id="RHEA-COMP:10669"/>
        <dbReference type="ChEBI" id="CHEBI:15378"/>
        <dbReference type="ChEBI" id="CHEBI:57856"/>
        <dbReference type="ChEBI" id="CHEBI:59789"/>
        <dbReference type="ChEBI" id="CHEBI:74411"/>
        <dbReference type="ChEBI" id="CHEBI:74449"/>
        <dbReference type="EC" id="2.1.1.266"/>
    </reaction>
</comment>
<name>V5BUI5_9GAMM</name>
<organism evidence="2 3">
    <name type="scientific">Methyloglobulus morosus KoM1</name>
    <dbReference type="NCBI Taxonomy" id="1116472"/>
    <lineage>
        <taxon>Bacteria</taxon>
        <taxon>Pseudomonadati</taxon>
        <taxon>Pseudomonadota</taxon>
        <taxon>Gammaproteobacteria</taxon>
        <taxon>Methylococcales</taxon>
        <taxon>Methylococcaceae</taxon>
        <taxon>Methyloglobulus</taxon>
    </lineage>
</organism>
<feature type="binding site" evidence="1">
    <location>
        <position position="19"/>
    </location>
    <ligand>
        <name>S-adenosyl-L-methionine</name>
        <dbReference type="ChEBI" id="CHEBI:59789"/>
    </ligand>
</feature>
<feature type="active site" description="Proton acceptor" evidence="1">
    <location>
        <position position="164"/>
    </location>
</feature>
<dbReference type="GO" id="GO:0070475">
    <property type="term" value="P:rRNA base methylation"/>
    <property type="evidence" value="ECO:0007669"/>
    <property type="project" value="UniProtKB-UniRule"/>
</dbReference>
<dbReference type="GO" id="GO:0003723">
    <property type="term" value="F:RNA binding"/>
    <property type="evidence" value="ECO:0007669"/>
    <property type="project" value="UniProtKB-UniRule"/>
</dbReference>
<dbReference type="SUPFAM" id="SSF53335">
    <property type="entry name" value="S-adenosyl-L-methionine-dependent methyltransferases"/>
    <property type="match status" value="1"/>
</dbReference>
<feature type="site" description="Interaction with substrate rRNA" evidence="1">
    <location>
        <position position="4"/>
    </location>
</feature>
<dbReference type="EC" id="2.1.1.266" evidence="1"/>
<feature type="binding site" evidence="1">
    <location>
        <position position="100"/>
    </location>
    <ligand>
        <name>S-adenosyl-L-methionine</name>
        <dbReference type="ChEBI" id="CHEBI:59789"/>
    </ligand>
</feature>
<dbReference type="PANTHER" id="PTHR37426">
    <property type="entry name" value="RIBOSOMAL RNA LARGE SUBUNIT METHYLTRANSFERASE J"/>
    <property type="match status" value="1"/>
</dbReference>
<dbReference type="OrthoDB" id="9791274at2"/>
<dbReference type="InterPro" id="IPR007473">
    <property type="entry name" value="RlmJ"/>
</dbReference>
<dbReference type="eggNOG" id="COG2961">
    <property type="taxonomic scope" value="Bacteria"/>
</dbReference>
<feature type="binding site" evidence="1">
    <location>
        <begin position="143"/>
        <end position="144"/>
    </location>
    <ligand>
        <name>S-adenosyl-L-methionine</name>
        <dbReference type="ChEBI" id="CHEBI:59789"/>
    </ligand>
</feature>
<dbReference type="RefSeq" id="WP_023495445.1">
    <property type="nucleotide sequence ID" value="NZ_AYLO01000094.1"/>
</dbReference>
<evidence type="ECO:0000313" key="2">
    <source>
        <dbReference type="EMBL" id="ESS71519.1"/>
    </source>
</evidence>
<dbReference type="PANTHER" id="PTHR37426:SF1">
    <property type="entry name" value="RIBOSOMAL RNA LARGE SUBUNIT METHYLTRANSFERASE J"/>
    <property type="match status" value="1"/>
</dbReference>
<comment type="caution">
    <text evidence="2">The sequence shown here is derived from an EMBL/GenBank/DDBJ whole genome shotgun (WGS) entry which is preliminary data.</text>
</comment>
<accession>V5BUI5</accession>
<keyword evidence="1 2" id="KW-0489">Methyltransferase</keyword>
<comment type="similarity">
    <text evidence="1">Belongs to the RlmJ family.</text>
</comment>
<dbReference type="InterPro" id="IPR029063">
    <property type="entry name" value="SAM-dependent_MTases_sf"/>
</dbReference>
<dbReference type="HAMAP" id="MF_00934">
    <property type="entry name" value="23SrRNA_methyltr_J"/>
    <property type="match status" value="1"/>
</dbReference>
<dbReference type="PATRIC" id="fig|1116472.3.peg.2742"/>
<keyword evidence="1" id="KW-0949">S-adenosyl-L-methionine</keyword>
<sequence>MLSYQHAYHAGNFADVLKHVVLVQVLNYLKTKDKPLCYIDTHAGSGDYKLHCGVSQKNQEYLGGIGSLWQHETLADCVADYVNLIKQNNPSGQLSHYPGSPLIAAQLLGNKDRLFLYELHTAESRLLEEATKKDKRIKTFRADGLKDSLGLLPPKEHRGLILIDPSYEIKTEYKTVVDALQAMHKRFATGCYLLWYPVVARKRNQYLERALRESGITNIQLFELGIQPDSDEFGMTACGMIVINPPWTLLTDMQEALPWLAKTLGDSQHSYYRIEQLVGQ</sequence>
<dbReference type="Gene3D" id="3.40.50.150">
    <property type="entry name" value="Vaccinia Virus protein VP39"/>
    <property type="match status" value="1"/>
</dbReference>
<dbReference type="GO" id="GO:0005829">
    <property type="term" value="C:cytosol"/>
    <property type="evidence" value="ECO:0007669"/>
    <property type="project" value="TreeGrafter"/>
</dbReference>
<protein>
    <recommendedName>
        <fullName evidence="1">Ribosomal RNA large subunit methyltransferase J</fullName>
        <ecNumber evidence="1">2.1.1.266</ecNumber>
    </recommendedName>
    <alternativeName>
        <fullName evidence="1">23S rRNA (adenine(2030)-N6)-methyltransferase</fullName>
    </alternativeName>
    <alternativeName>
        <fullName evidence="1">23S rRNA m6A2030 methyltransferase</fullName>
    </alternativeName>
</protein>
<gene>
    <name evidence="1 2" type="primary">rlmJ</name>
    <name evidence="2" type="ORF">MGMO_98c00230</name>
</gene>
<dbReference type="EMBL" id="AYLO01000094">
    <property type="protein sequence ID" value="ESS71519.1"/>
    <property type="molecule type" value="Genomic_DNA"/>
</dbReference>
<dbReference type="Proteomes" id="UP000017842">
    <property type="component" value="Unassembled WGS sequence"/>
</dbReference>
<comment type="subunit">
    <text evidence="1">Monomer.</text>
</comment>
<dbReference type="AlphaFoldDB" id="V5BUI5"/>
<keyword evidence="1 2" id="KW-0808">Transferase</keyword>
<dbReference type="Pfam" id="PF04378">
    <property type="entry name" value="RsmJ"/>
    <property type="match status" value="1"/>
</dbReference>
<keyword evidence="1" id="KW-0698">rRNA processing</keyword>
<feature type="binding site" evidence="1">
    <location>
        <position position="164"/>
    </location>
    <ligand>
        <name>S-adenosyl-L-methionine</name>
        <dbReference type="ChEBI" id="CHEBI:59789"/>
    </ligand>
</feature>
<feature type="binding site" evidence="1">
    <location>
        <position position="42"/>
    </location>
    <ligand>
        <name>S-adenosyl-L-methionine</name>
        <dbReference type="ChEBI" id="CHEBI:59789"/>
    </ligand>
</feature>
<keyword evidence="1" id="KW-0694">RNA-binding</keyword>
<proteinExistence type="inferred from homology"/>
<keyword evidence="3" id="KW-1185">Reference proteome</keyword>
<evidence type="ECO:0000313" key="3">
    <source>
        <dbReference type="Proteomes" id="UP000017842"/>
    </source>
</evidence>
<dbReference type="GO" id="GO:0036307">
    <property type="term" value="F:23S rRNA (adenine(2030)-N(6))-methyltransferase activity"/>
    <property type="evidence" value="ECO:0007669"/>
    <property type="project" value="UniProtKB-UniRule"/>
</dbReference>
<evidence type="ECO:0000256" key="1">
    <source>
        <dbReference type="HAMAP-Rule" id="MF_00934"/>
    </source>
</evidence>
<reference evidence="2 3" key="1">
    <citation type="journal article" date="2013" name="Genome Announc.">
        <title>Draft Genome Sequence of the Methanotrophic Gammaproteobacterium Methyloglobulus morosus DSM 22980 Strain KoM1.</title>
        <authorList>
            <person name="Poehlein A."/>
            <person name="Deutzmann J.S."/>
            <person name="Daniel R."/>
            <person name="Simeonova D.D."/>
        </authorList>
    </citation>
    <scope>NUCLEOTIDE SEQUENCE [LARGE SCALE GENOMIC DNA]</scope>
    <source>
        <strain evidence="2 3">KoM1</strain>
    </source>
</reference>
<comment type="function">
    <text evidence="1">Specifically methylates the adenine in position 2030 of 23S rRNA.</text>
</comment>
<feature type="binding site" evidence="1">
    <location>
        <position position="118"/>
    </location>
    <ligand>
        <name>S-adenosyl-L-methionine</name>
        <dbReference type="ChEBI" id="CHEBI:59789"/>
    </ligand>
</feature>